<gene>
    <name evidence="1" type="ORF">BDA96_07G144800</name>
</gene>
<accession>A0A921QNA9</accession>
<proteinExistence type="predicted"/>
<reference evidence="1" key="2">
    <citation type="submission" date="2020-10" db="EMBL/GenBank/DDBJ databases">
        <authorList>
            <person name="Cooper E.A."/>
            <person name="Brenton Z.W."/>
            <person name="Flinn B.S."/>
            <person name="Jenkins J."/>
            <person name="Shu S."/>
            <person name="Flowers D."/>
            <person name="Luo F."/>
            <person name="Wang Y."/>
            <person name="Xia P."/>
            <person name="Barry K."/>
            <person name="Daum C."/>
            <person name="Lipzen A."/>
            <person name="Yoshinaga Y."/>
            <person name="Schmutz J."/>
            <person name="Saski C."/>
            <person name="Vermerris W."/>
            <person name="Kresovich S."/>
        </authorList>
    </citation>
    <scope>NUCLEOTIDE SEQUENCE</scope>
</reference>
<dbReference type="PANTHER" id="PTHR47294">
    <property type="entry name" value="OS08G0431150 PROTEIN"/>
    <property type="match status" value="1"/>
</dbReference>
<dbReference type="Proteomes" id="UP000807115">
    <property type="component" value="Chromosome 7"/>
</dbReference>
<evidence type="ECO:0000313" key="1">
    <source>
        <dbReference type="EMBL" id="KAG0523695.1"/>
    </source>
</evidence>
<dbReference type="PANTHER" id="PTHR47294:SF3">
    <property type="entry name" value="OS08G0431150 PROTEIN"/>
    <property type="match status" value="1"/>
</dbReference>
<dbReference type="AlphaFoldDB" id="A0A921QNA9"/>
<protein>
    <submittedName>
        <fullName evidence="1">Uncharacterized protein</fullName>
    </submittedName>
</protein>
<organism evidence="1 2">
    <name type="scientific">Sorghum bicolor</name>
    <name type="common">Sorghum</name>
    <name type="synonym">Sorghum vulgare</name>
    <dbReference type="NCBI Taxonomy" id="4558"/>
    <lineage>
        <taxon>Eukaryota</taxon>
        <taxon>Viridiplantae</taxon>
        <taxon>Streptophyta</taxon>
        <taxon>Embryophyta</taxon>
        <taxon>Tracheophyta</taxon>
        <taxon>Spermatophyta</taxon>
        <taxon>Magnoliopsida</taxon>
        <taxon>Liliopsida</taxon>
        <taxon>Poales</taxon>
        <taxon>Poaceae</taxon>
        <taxon>PACMAD clade</taxon>
        <taxon>Panicoideae</taxon>
        <taxon>Andropogonodae</taxon>
        <taxon>Andropogoneae</taxon>
        <taxon>Sorghinae</taxon>
        <taxon>Sorghum</taxon>
    </lineage>
</organism>
<sequence>MQCKTWTDSHLMDRKQHRVSVCGAFVPRDVAIKLRNSTNRRVEILDIKEVVDAGAGGDRSGGQQPSGKK</sequence>
<name>A0A921QNA9_SORBI</name>
<comment type="caution">
    <text evidence="1">The sequence shown here is derived from an EMBL/GenBank/DDBJ whole genome shotgun (WGS) entry which is preliminary data.</text>
</comment>
<reference evidence="1" key="1">
    <citation type="journal article" date="2019" name="BMC Genomics">
        <title>A new reference genome for Sorghum bicolor reveals high levels of sequence similarity between sweet and grain genotypes: implications for the genetics of sugar metabolism.</title>
        <authorList>
            <person name="Cooper E.A."/>
            <person name="Brenton Z.W."/>
            <person name="Flinn B.S."/>
            <person name="Jenkins J."/>
            <person name="Shu S."/>
            <person name="Flowers D."/>
            <person name="Luo F."/>
            <person name="Wang Y."/>
            <person name="Xia P."/>
            <person name="Barry K."/>
            <person name="Daum C."/>
            <person name="Lipzen A."/>
            <person name="Yoshinaga Y."/>
            <person name="Schmutz J."/>
            <person name="Saski C."/>
            <person name="Vermerris W."/>
            <person name="Kresovich S."/>
        </authorList>
    </citation>
    <scope>NUCLEOTIDE SEQUENCE</scope>
</reference>
<evidence type="ECO:0000313" key="2">
    <source>
        <dbReference type="Proteomes" id="UP000807115"/>
    </source>
</evidence>
<dbReference type="EMBL" id="CM027686">
    <property type="protein sequence ID" value="KAG0523695.1"/>
    <property type="molecule type" value="Genomic_DNA"/>
</dbReference>